<evidence type="ECO:0000313" key="2">
    <source>
        <dbReference type="EMBL" id="KAK3273937.1"/>
    </source>
</evidence>
<organism evidence="2 3">
    <name type="scientific">Cymbomonas tetramitiformis</name>
    <dbReference type="NCBI Taxonomy" id="36881"/>
    <lineage>
        <taxon>Eukaryota</taxon>
        <taxon>Viridiplantae</taxon>
        <taxon>Chlorophyta</taxon>
        <taxon>Pyramimonadophyceae</taxon>
        <taxon>Pyramimonadales</taxon>
        <taxon>Pyramimonadaceae</taxon>
        <taxon>Cymbomonas</taxon>
    </lineage>
</organism>
<accession>A0AAE0G9A2</accession>
<reference evidence="2 3" key="1">
    <citation type="journal article" date="2015" name="Genome Biol. Evol.">
        <title>Comparative Genomics of a Bacterivorous Green Alga Reveals Evolutionary Causalities and Consequences of Phago-Mixotrophic Mode of Nutrition.</title>
        <authorList>
            <person name="Burns J.A."/>
            <person name="Paasch A."/>
            <person name="Narechania A."/>
            <person name="Kim E."/>
        </authorList>
    </citation>
    <scope>NUCLEOTIDE SEQUENCE [LARGE SCALE GENOMIC DNA]</scope>
    <source>
        <strain evidence="2 3">PLY_AMNH</strain>
    </source>
</reference>
<evidence type="ECO:0000313" key="3">
    <source>
        <dbReference type="Proteomes" id="UP001190700"/>
    </source>
</evidence>
<feature type="region of interest" description="Disordered" evidence="1">
    <location>
        <begin position="68"/>
        <end position="90"/>
    </location>
</feature>
<dbReference type="AlphaFoldDB" id="A0AAE0G9A2"/>
<keyword evidence="3" id="KW-1185">Reference proteome</keyword>
<name>A0AAE0G9A2_9CHLO</name>
<gene>
    <name evidence="2" type="ORF">CYMTET_17851</name>
</gene>
<sequence>MGGLPDRIDWGDQETLSLRMVKELMSGHWHEDHRTILSRKCAEQKVMARELRTAPKVQALMEEEVEKRGDVAPKLSRAQAEECKPAAVGA</sequence>
<protein>
    <submittedName>
        <fullName evidence="2">Uncharacterized protein</fullName>
    </submittedName>
</protein>
<evidence type="ECO:0000256" key="1">
    <source>
        <dbReference type="SAM" id="MobiDB-lite"/>
    </source>
</evidence>
<comment type="caution">
    <text evidence="2">The sequence shown here is derived from an EMBL/GenBank/DDBJ whole genome shotgun (WGS) entry which is preliminary data.</text>
</comment>
<proteinExistence type="predicted"/>
<dbReference type="EMBL" id="LGRX02008108">
    <property type="protein sequence ID" value="KAK3273937.1"/>
    <property type="molecule type" value="Genomic_DNA"/>
</dbReference>
<dbReference type="Proteomes" id="UP001190700">
    <property type="component" value="Unassembled WGS sequence"/>
</dbReference>